<gene>
    <name evidence="3" type="ORF">MalAC0309_1492</name>
</gene>
<evidence type="ECO:0000256" key="1">
    <source>
        <dbReference type="SAM" id="MobiDB-lite"/>
    </source>
</evidence>
<protein>
    <recommendedName>
        <fullName evidence="5">DUF3099 family protein</fullName>
    </recommendedName>
</protein>
<evidence type="ECO:0000313" key="4">
    <source>
        <dbReference type="Proteomes" id="UP000218965"/>
    </source>
</evidence>
<proteinExistence type="predicted"/>
<name>A0A0U4WX56_9MICO</name>
<evidence type="ECO:0000313" key="3">
    <source>
        <dbReference type="EMBL" id="BAU32344.1"/>
    </source>
</evidence>
<reference evidence="3 4" key="2">
    <citation type="submission" date="2016-01" db="EMBL/GenBank/DDBJ databases">
        <title>Microcella alkaliphila JAM AC0309 whole genome shotgun sequence.</title>
        <authorList>
            <person name="Kurata A."/>
            <person name="Hirose Y."/>
            <person name="Kishimoto N."/>
            <person name="Kobayashi T."/>
        </authorList>
    </citation>
    <scope>NUCLEOTIDE SEQUENCE [LARGE SCALE GENOMIC DNA]</scope>
    <source>
        <strain evidence="3 4">JAM AC0309</strain>
    </source>
</reference>
<feature type="region of interest" description="Disordered" evidence="1">
    <location>
        <begin position="76"/>
        <end position="95"/>
    </location>
</feature>
<evidence type="ECO:0000256" key="2">
    <source>
        <dbReference type="SAM" id="Phobius"/>
    </source>
</evidence>
<sequence>MKQKAASTSVITSLSDAPDEERKSRMIKYATSMGIRVVCIIACFYTPGWWLLIPALGAVFLPYFAVIAANQVTRTGGDQVERPGSILFSGQGPQS</sequence>
<keyword evidence="2" id="KW-0472">Membrane</keyword>
<evidence type="ECO:0008006" key="5">
    <source>
        <dbReference type="Google" id="ProtNLM"/>
    </source>
</evidence>
<organism evidence="3 4">
    <name type="scientific">Microcella alkaliphila</name>
    <dbReference type="NCBI Taxonomy" id="279828"/>
    <lineage>
        <taxon>Bacteria</taxon>
        <taxon>Bacillati</taxon>
        <taxon>Actinomycetota</taxon>
        <taxon>Actinomycetes</taxon>
        <taxon>Micrococcales</taxon>
        <taxon>Microbacteriaceae</taxon>
        <taxon>Microcella</taxon>
    </lineage>
</organism>
<dbReference type="OrthoDB" id="4229919at2"/>
<feature type="region of interest" description="Disordered" evidence="1">
    <location>
        <begin position="1"/>
        <end position="21"/>
    </location>
</feature>
<keyword evidence="2" id="KW-0812">Transmembrane</keyword>
<reference evidence="4" key="1">
    <citation type="submission" date="2015-12" db="EMBL/GenBank/DDBJ databases">
        <authorList>
            <person name="Shamseldin A."/>
            <person name="Moawad H."/>
            <person name="Abd El-Rahim W.M."/>
            <person name="Sadowsky M.J."/>
        </authorList>
    </citation>
    <scope>NUCLEOTIDE SEQUENCE [LARGE SCALE GENOMIC DNA]</scope>
    <source>
        <strain evidence="4">JAM AC0309</strain>
    </source>
</reference>
<feature type="transmembrane region" description="Helical" evidence="2">
    <location>
        <begin position="29"/>
        <end position="47"/>
    </location>
</feature>
<dbReference type="Proteomes" id="UP000218965">
    <property type="component" value="Chromosome"/>
</dbReference>
<dbReference type="KEGG" id="malk:MalAC0309_1492"/>
<dbReference type="Pfam" id="PF11298">
    <property type="entry name" value="DUF3099"/>
    <property type="match status" value="1"/>
</dbReference>
<accession>A0A0U4WX56</accession>
<dbReference type="RefSeq" id="WP_096421470.1">
    <property type="nucleotide sequence ID" value="NZ_AP017315.1"/>
</dbReference>
<keyword evidence="2" id="KW-1133">Transmembrane helix</keyword>
<dbReference type="InterPro" id="IPR021449">
    <property type="entry name" value="DUF3099"/>
</dbReference>
<dbReference type="EMBL" id="AP017315">
    <property type="protein sequence ID" value="BAU32344.1"/>
    <property type="molecule type" value="Genomic_DNA"/>
</dbReference>
<dbReference type="AlphaFoldDB" id="A0A0U4WX56"/>
<feature type="compositionally biased region" description="Polar residues" evidence="1">
    <location>
        <begin position="1"/>
        <end position="15"/>
    </location>
</feature>